<proteinExistence type="predicted"/>
<dbReference type="EMBL" id="GBHO01036843">
    <property type="protein sequence ID" value="JAG06761.1"/>
    <property type="molecule type" value="Transcribed_RNA"/>
</dbReference>
<dbReference type="AlphaFoldDB" id="A0A0A9WH77"/>
<protein>
    <submittedName>
        <fullName evidence="1">Uracil-DNA glycosylase</fullName>
    </submittedName>
</protein>
<gene>
    <name evidence="1" type="primary">ung_13</name>
    <name evidence="1" type="ORF">CM83_99231</name>
</gene>
<accession>A0A0A9WH77</accession>
<evidence type="ECO:0000313" key="1">
    <source>
        <dbReference type="EMBL" id="JAG06761.1"/>
    </source>
</evidence>
<organism evidence="1">
    <name type="scientific">Lygus hesperus</name>
    <name type="common">Western plant bug</name>
    <dbReference type="NCBI Taxonomy" id="30085"/>
    <lineage>
        <taxon>Eukaryota</taxon>
        <taxon>Metazoa</taxon>
        <taxon>Ecdysozoa</taxon>
        <taxon>Arthropoda</taxon>
        <taxon>Hexapoda</taxon>
        <taxon>Insecta</taxon>
        <taxon>Pterygota</taxon>
        <taxon>Neoptera</taxon>
        <taxon>Paraneoptera</taxon>
        <taxon>Hemiptera</taxon>
        <taxon>Heteroptera</taxon>
        <taxon>Panheteroptera</taxon>
        <taxon>Cimicomorpha</taxon>
        <taxon>Miridae</taxon>
        <taxon>Mirini</taxon>
        <taxon>Lygus</taxon>
    </lineage>
</organism>
<reference evidence="1" key="1">
    <citation type="journal article" date="2014" name="PLoS ONE">
        <title>Transcriptome-Based Identification of ABC Transporters in the Western Tarnished Plant Bug Lygus hesperus.</title>
        <authorList>
            <person name="Hull J.J."/>
            <person name="Chaney K."/>
            <person name="Geib S.M."/>
            <person name="Fabrick J.A."/>
            <person name="Brent C.S."/>
            <person name="Walsh D."/>
            <person name="Lavine L.C."/>
        </authorList>
    </citation>
    <scope>NUCLEOTIDE SEQUENCE</scope>
</reference>
<reference evidence="1" key="2">
    <citation type="submission" date="2014-07" db="EMBL/GenBank/DDBJ databases">
        <authorList>
            <person name="Hull J."/>
        </authorList>
    </citation>
    <scope>NUCLEOTIDE SEQUENCE</scope>
</reference>
<name>A0A0A9WH77_LYGHE</name>
<feature type="non-terminal residue" evidence="1">
    <location>
        <position position="159"/>
    </location>
</feature>
<sequence>MRRSTKMVMKVMRCIRQLDKNGSPVELSCVTNLMKEHGWMKEDEDIACWVEAGVYLGAIVRTSCGLQVPKKMAKFMAHCPDIVRGCSSRGLPVWRWVEKHCSRCECSLRPGRGDSTRRSNVCKDQLRGNLFRALLLKRKMKRERSEHNAGTSSRGNRCG</sequence>